<organism evidence="1 2">
    <name type="scientific">Brachybacterium aquaticum</name>
    <dbReference type="NCBI Taxonomy" id="1432564"/>
    <lineage>
        <taxon>Bacteria</taxon>
        <taxon>Bacillati</taxon>
        <taxon>Actinomycetota</taxon>
        <taxon>Actinomycetes</taxon>
        <taxon>Micrococcales</taxon>
        <taxon>Dermabacteraceae</taxon>
        <taxon>Brachybacterium</taxon>
    </lineage>
</organism>
<protein>
    <submittedName>
        <fullName evidence="1">Uncharacterized protein</fullName>
    </submittedName>
</protein>
<dbReference type="AlphaFoldDB" id="A0A841AFL0"/>
<name>A0A841AFL0_9MICO</name>
<dbReference type="EMBL" id="JACHLZ010000001">
    <property type="protein sequence ID" value="MBB5831848.1"/>
    <property type="molecule type" value="Genomic_DNA"/>
</dbReference>
<proteinExistence type="predicted"/>
<dbReference type="Proteomes" id="UP000588158">
    <property type="component" value="Unassembled WGS sequence"/>
</dbReference>
<accession>A0A841AFL0</accession>
<keyword evidence="2" id="KW-1185">Reference proteome</keyword>
<gene>
    <name evidence="1" type="ORF">HNR70_001661</name>
</gene>
<sequence>MRGISGLWYGPCVMRPGRLETEEGLVPIPWEQAIVTTLGAAMRAGSSAERAGANVAG</sequence>
<comment type="caution">
    <text evidence="1">The sequence shown here is derived from an EMBL/GenBank/DDBJ whole genome shotgun (WGS) entry which is preliminary data.</text>
</comment>
<reference evidence="1 2" key="1">
    <citation type="submission" date="2020-08" db="EMBL/GenBank/DDBJ databases">
        <title>Sequencing the genomes of 1000 actinobacteria strains.</title>
        <authorList>
            <person name="Klenk H.-P."/>
        </authorList>
    </citation>
    <scope>NUCLEOTIDE SEQUENCE [LARGE SCALE GENOMIC DNA]</scope>
    <source>
        <strain evidence="1 2">DSM 28796</strain>
    </source>
</reference>
<evidence type="ECO:0000313" key="1">
    <source>
        <dbReference type="EMBL" id="MBB5831848.1"/>
    </source>
</evidence>
<evidence type="ECO:0000313" key="2">
    <source>
        <dbReference type="Proteomes" id="UP000588158"/>
    </source>
</evidence>